<dbReference type="AlphaFoldDB" id="A0A9D1PNY5"/>
<dbReference type="PANTHER" id="PTHR10799">
    <property type="entry name" value="SNF2/RAD54 HELICASE FAMILY"/>
    <property type="match status" value="1"/>
</dbReference>
<evidence type="ECO:0000259" key="3">
    <source>
        <dbReference type="PROSITE" id="PS51194"/>
    </source>
</evidence>
<feature type="non-terminal residue" evidence="4">
    <location>
        <position position="1"/>
    </location>
</feature>
<dbReference type="EMBL" id="DXHX01000152">
    <property type="protein sequence ID" value="HIV75532.1"/>
    <property type="molecule type" value="Genomic_DNA"/>
</dbReference>
<proteinExistence type="predicted"/>
<dbReference type="SMART" id="SM00487">
    <property type="entry name" value="DEXDc"/>
    <property type="match status" value="1"/>
</dbReference>
<evidence type="ECO:0000313" key="4">
    <source>
        <dbReference type="EMBL" id="HIV75532.1"/>
    </source>
</evidence>
<comment type="caution">
    <text evidence="4">The sequence shown here is derived from an EMBL/GenBank/DDBJ whole genome shotgun (WGS) entry which is preliminary data.</text>
</comment>
<dbReference type="Pfam" id="PF00271">
    <property type="entry name" value="Helicase_C"/>
    <property type="match status" value="1"/>
</dbReference>
<gene>
    <name evidence="4" type="ORF">H9895_10675</name>
</gene>
<dbReference type="PROSITE" id="PS51192">
    <property type="entry name" value="HELICASE_ATP_BIND_1"/>
    <property type="match status" value="1"/>
</dbReference>
<dbReference type="GO" id="GO:0004386">
    <property type="term" value="F:helicase activity"/>
    <property type="evidence" value="ECO:0007669"/>
    <property type="project" value="UniProtKB-KW"/>
</dbReference>
<protein>
    <submittedName>
        <fullName evidence="4">DEAD/DEAH box helicase</fullName>
    </submittedName>
</protein>
<dbReference type="InterPro" id="IPR014001">
    <property type="entry name" value="Helicase_ATP-bd"/>
</dbReference>
<dbReference type="GO" id="GO:0005524">
    <property type="term" value="F:ATP binding"/>
    <property type="evidence" value="ECO:0007669"/>
    <property type="project" value="InterPro"/>
</dbReference>
<dbReference type="Gene3D" id="3.40.50.300">
    <property type="entry name" value="P-loop containing nucleotide triphosphate hydrolases"/>
    <property type="match status" value="1"/>
</dbReference>
<reference evidence="4" key="1">
    <citation type="journal article" date="2021" name="PeerJ">
        <title>Extensive microbial diversity within the chicken gut microbiome revealed by metagenomics and culture.</title>
        <authorList>
            <person name="Gilroy R."/>
            <person name="Ravi A."/>
            <person name="Getino M."/>
            <person name="Pursley I."/>
            <person name="Horton D.L."/>
            <person name="Alikhan N.F."/>
            <person name="Baker D."/>
            <person name="Gharbi K."/>
            <person name="Hall N."/>
            <person name="Watson M."/>
            <person name="Adriaenssens E.M."/>
            <person name="Foster-Nyarko E."/>
            <person name="Jarju S."/>
            <person name="Secka A."/>
            <person name="Antonio M."/>
            <person name="Oren A."/>
            <person name="Chaudhuri R.R."/>
            <person name="La Ragione R."/>
            <person name="Hildebrand F."/>
            <person name="Pallen M.J."/>
        </authorList>
    </citation>
    <scope>NUCLEOTIDE SEQUENCE</scope>
    <source>
        <strain evidence="4">CHK169-2315</strain>
    </source>
</reference>
<keyword evidence="4" id="KW-0347">Helicase</keyword>
<sequence length="720" mass="83004">SSLKDTFFSETLPKIRQITPVEMNESIQDDIVEAPLIAKFYLEMDGEKITGTLEYHYGAHKIDPFQHSKKKQQKIIIRDMEKEEQIMYFIEQSNFKYNGETLFIQLYEDEEVYEFLYTILPQLDEYVEVYLTADIQAMMAEIEPIPNSAVRIDETTNLLEISFDISGVEEAEVTSMLQAVMEKKRFYRMRNGTIVSLENEQFESIQNLVSTLDIKDTQLHDGKIELPAYHSMQVDELLDLKKSYDPSFRKLLQQLRSPEQTSYEIPDQLNATLRAYQEAGYQWFKSLSEYRLGGILADDMGLGKTIQTITYLMSEQSENPHLVIVPSSVVFNWKHECTKFAPHLDVVVISGTRHERATLMELHGQANIWVMSYGTARQDIELLKGCFFHTLILDEAQFIKNYETKTAKAIREINARNCFALSGTPIENSIDELWSIFQVVLPGLMPKLKTFRELSNEKIASLTRPFILRRVKEDVLKELPDKIETTSISELTEEQKHLYVGYLQQVQRDAHDSIAGEGFQKNRMKILAGITRLRQLCCHPGLFLENYEGTSGKLTRLLEIVEQSIADNKRMLIFSQFTSMHDIIRKELEKRHINYFYINGETPAKKRVEMSEAFNEGENSVFLISLRAGGTGLNLTGADTVILYDLWWNPAVEDQAAGRAHRFGQKNVVQVIRLIAEGTIEEKIYELQQKKRELIDQVIQPGESMLSTLSEEDIKQLLSI</sequence>
<name>A0A9D1PNY5_9BACI</name>
<dbReference type="InterPro" id="IPR049730">
    <property type="entry name" value="SNF2/RAD54-like_C"/>
</dbReference>
<dbReference type="SMART" id="SM00490">
    <property type="entry name" value="HELICc"/>
    <property type="match status" value="1"/>
</dbReference>
<dbReference type="SUPFAM" id="SSF52540">
    <property type="entry name" value="P-loop containing nucleoside triphosphate hydrolases"/>
    <property type="match status" value="2"/>
</dbReference>
<dbReference type="InterPro" id="IPR038718">
    <property type="entry name" value="SNF2-like_sf"/>
</dbReference>
<organism evidence="4 5">
    <name type="scientific">Candidatus Pseudogracilibacillus intestinigallinarum</name>
    <dbReference type="NCBI Taxonomy" id="2838742"/>
    <lineage>
        <taxon>Bacteria</taxon>
        <taxon>Bacillati</taxon>
        <taxon>Bacillota</taxon>
        <taxon>Bacilli</taxon>
        <taxon>Bacillales</taxon>
        <taxon>Bacillaceae</taxon>
        <taxon>Pseudogracilibacillus</taxon>
    </lineage>
</organism>
<dbReference type="GO" id="GO:0016787">
    <property type="term" value="F:hydrolase activity"/>
    <property type="evidence" value="ECO:0007669"/>
    <property type="project" value="UniProtKB-KW"/>
</dbReference>
<dbReference type="InterPro" id="IPR013663">
    <property type="entry name" value="Helicase_SWF/SNF/SWI_bac"/>
</dbReference>
<dbReference type="Pfam" id="PF00176">
    <property type="entry name" value="SNF2-rel_dom"/>
    <property type="match status" value="1"/>
</dbReference>
<keyword evidence="4" id="KW-0067">ATP-binding</keyword>
<dbReference type="InterPro" id="IPR001650">
    <property type="entry name" value="Helicase_C-like"/>
</dbReference>
<dbReference type="Pfam" id="PF08455">
    <property type="entry name" value="SNF2_assoc"/>
    <property type="match status" value="1"/>
</dbReference>
<feature type="domain" description="Helicase C-terminal" evidence="3">
    <location>
        <begin position="553"/>
        <end position="710"/>
    </location>
</feature>
<dbReference type="Proteomes" id="UP000823937">
    <property type="component" value="Unassembled WGS sequence"/>
</dbReference>
<evidence type="ECO:0000256" key="1">
    <source>
        <dbReference type="ARBA" id="ARBA00022801"/>
    </source>
</evidence>
<evidence type="ECO:0000259" key="2">
    <source>
        <dbReference type="PROSITE" id="PS51192"/>
    </source>
</evidence>
<dbReference type="InterPro" id="IPR027417">
    <property type="entry name" value="P-loop_NTPase"/>
</dbReference>
<dbReference type="InterPro" id="IPR000330">
    <property type="entry name" value="SNF2_N"/>
</dbReference>
<keyword evidence="4" id="KW-0547">Nucleotide-binding</keyword>
<reference evidence="4" key="2">
    <citation type="submission" date="2021-04" db="EMBL/GenBank/DDBJ databases">
        <authorList>
            <person name="Gilroy R."/>
        </authorList>
    </citation>
    <scope>NUCLEOTIDE SEQUENCE</scope>
    <source>
        <strain evidence="4">CHK169-2315</strain>
    </source>
</reference>
<accession>A0A9D1PNY5</accession>
<keyword evidence="1" id="KW-0378">Hydrolase</keyword>
<dbReference type="FunFam" id="3.40.50.300:FF:000533">
    <property type="entry name" value="Helicase, Snf2 family"/>
    <property type="match status" value="1"/>
</dbReference>
<evidence type="ECO:0000313" key="5">
    <source>
        <dbReference type="Proteomes" id="UP000823937"/>
    </source>
</evidence>
<feature type="domain" description="Helicase ATP-binding" evidence="2">
    <location>
        <begin position="285"/>
        <end position="443"/>
    </location>
</feature>
<dbReference type="PROSITE" id="PS51194">
    <property type="entry name" value="HELICASE_CTER"/>
    <property type="match status" value="1"/>
</dbReference>
<dbReference type="CDD" id="cd18793">
    <property type="entry name" value="SF2_C_SNF"/>
    <property type="match status" value="1"/>
</dbReference>
<dbReference type="Gene3D" id="3.40.50.10810">
    <property type="entry name" value="Tandem AAA-ATPase domain"/>
    <property type="match status" value="1"/>
</dbReference>